<dbReference type="SUPFAM" id="SSF52096">
    <property type="entry name" value="ClpP/crotonase"/>
    <property type="match status" value="1"/>
</dbReference>
<comment type="caution">
    <text evidence="1">The sequence shown here is derived from an EMBL/GenBank/DDBJ whole genome shotgun (WGS) entry which is preliminary data.</text>
</comment>
<accession>A0A4R6V1G9</accession>
<evidence type="ECO:0000313" key="2">
    <source>
        <dbReference type="Proteomes" id="UP000295705"/>
    </source>
</evidence>
<name>A0A4R6V1G9_9PSEU</name>
<protein>
    <submittedName>
        <fullName evidence="1">Enoyl-CoA hydratase/carnithine racemase</fullName>
    </submittedName>
</protein>
<dbReference type="Proteomes" id="UP000295705">
    <property type="component" value="Unassembled WGS sequence"/>
</dbReference>
<dbReference type="Pfam" id="PF00378">
    <property type="entry name" value="ECH_1"/>
    <property type="match status" value="1"/>
</dbReference>
<dbReference type="CDD" id="cd06558">
    <property type="entry name" value="crotonase-like"/>
    <property type="match status" value="1"/>
</dbReference>
<dbReference type="PANTHER" id="PTHR43459">
    <property type="entry name" value="ENOYL-COA HYDRATASE"/>
    <property type="match status" value="1"/>
</dbReference>
<gene>
    <name evidence="1" type="ORF">EV188_10668</name>
</gene>
<dbReference type="InterPro" id="IPR029045">
    <property type="entry name" value="ClpP/crotonase-like_dom_sf"/>
</dbReference>
<dbReference type="GO" id="GO:0003824">
    <property type="term" value="F:catalytic activity"/>
    <property type="evidence" value="ECO:0007669"/>
    <property type="project" value="UniProtKB-ARBA"/>
</dbReference>
<evidence type="ECO:0000313" key="1">
    <source>
        <dbReference type="EMBL" id="TDQ53924.1"/>
    </source>
</evidence>
<organism evidence="1 2">
    <name type="scientific">Actinomycetospora succinea</name>
    <dbReference type="NCBI Taxonomy" id="663603"/>
    <lineage>
        <taxon>Bacteria</taxon>
        <taxon>Bacillati</taxon>
        <taxon>Actinomycetota</taxon>
        <taxon>Actinomycetes</taxon>
        <taxon>Pseudonocardiales</taxon>
        <taxon>Pseudonocardiaceae</taxon>
        <taxon>Actinomycetospora</taxon>
    </lineage>
</organism>
<sequence>MLDQKEFTRIRIAVEDGVARLTLDRPEHGNAVDDTMHSELTRLFVRARADERVRAVVLTGAGDTFCRGGDSSASRTFTTLTGLTPVQEARMIVETLLDLEKPVVAAVNGDALGLGAVLATLADASVVARRAHLGDRHVAGGVTAGNGSAALWPAIIGVNRAKRLLLGAEVLTAEEAVAIGLATEVVDGPSVLATATALARRWAALPPFALQSTKRVLNLHLKDAASRALDHGLALEEQAMQGAEFAAVLARRRSS</sequence>
<dbReference type="InterPro" id="IPR001753">
    <property type="entry name" value="Enoyl-CoA_hydra/iso"/>
</dbReference>
<reference evidence="1 2" key="1">
    <citation type="submission" date="2019-03" db="EMBL/GenBank/DDBJ databases">
        <title>Genomic Encyclopedia of Type Strains, Phase IV (KMG-IV): sequencing the most valuable type-strain genomes for metagenomic binning, comparative biology and taxonomic classification.</title>
        <authorList>
            <person name="Goeker M."/>
        </authorList>
    </citation>
    <scope>NUCLEOTIDE SEQUENCE [LARGE SCALE GENOMIC DNA]</scope>
    <source>
        <strain evidence="1 2">DSM 45775</strain>
    </source>
</reference>
<proteinExistence type="predicted"/>
<dbReference type="EMBL" id="SNYO01000006">
    <property type="protein sequence ID" value="TDQ53924.1"/>
    <property type="molecule type" value="Genomic_DNA"/>
</dbReference>
<dbReference type="PANTHER" id="PTHR43459:SF3">
    <property type="entry name" value="ENOYL-COA HYDRATASE ECHA15 (ENOYL HYDRASE) (UNSATURATED ACYL-COA HYDRATASE) (CROTONASE)-RELATED"/>
    <property type="match status" value="1"/>
</dbReference>
<dbReference type="AlphaFoldDB" id="A0A4R6V1G9"/>
<dbReference type="RefSeq" id="WP_166659994.1">
    <property type="nucleotide sequence ID" value="NZ_BAABHR010000043.1"/>
</dbReference>
<dbReference type="Gene3D" id="3.90.226.10">
    <property type="entry name" value="2-enoyl-CoA Hydratase, Chain A, domain 1"/>
    <property type="match status" value="1"/>
</dbReference>
<keyword evidence="2" id="KW-1185">Reference proteome</keyword>